<comment type="caution">
    <text evidence="2">The sequence shown here is derived from an EMBL/GenBank/DDBJ whole genome shotgun (WGS) entry which is preliminary data.</text>
</comment>
<evidence type="ECO:0008006" key="4">
    <source>
        <dbReference type="Google" id="ProtNLM"/>
    </source>
</evidence>
<keyword evidence="1" id="KW-1133">Transmembrane helix</keyword>
<keyword evidence="1" id="KW-0472">Membrane</keyword>
<gene>
    <name evidence="2" type="ORF">GCM10023082_27330</name>
</gene>
<organism evidence="2 3">
    <name type="scientific">Streptomyces tremellae</name>
    <dbReference type="NCBI Taxonomy" id="1124239"/>
    <lineage>
        <taxon>Bacteria</taxon>
        <taxon>Bacillati</taxon>
        <taxon>Actinomycetota</taxon>
        <taxon>Actinomycetes</taxon>
        <taxon>Kitasatosporales</taxon>
        <taxon>Streptomycetaceae</taxon>
        <taxon>Streptomyces</taxon>
    </lineage>
</organism>
<dbReference type="EMBL" id="BAABEP010000015">
    <property type="protein sequence ID" value="GAA3727962.1"/>
    <property type="molecule type" value="Genomic_DNA"/>
</dbReference>
<reference evidence="3" key="1">
    <citation type="journal article" date="2019" name="Int. J. Syst. Evol. Microbiol.">
        <title>The Global Catalogue of Microorganisms (GCM) 10K type strain sequencing project: providing services to taxonomists for standard genome sequencing and annotation.</title>
        <authorList>
            <consortium name="The Broad Institute Genomics Platform"/>
            <consortium name="The Broad Institute Genome Sequencing Center for Infectious Disease"/>
            <person name="Wu L."/>
            <person name="Ma J."/>
        </authorList>
    </citation>
    <scope>NUCLEOTIDE SEQUENCE [LARGE SCALE GENOMIC DNA]</scope>
    <source>
        <strain evidence="3">JCM 30846</strain>
    </source>
</reference>
<feature type="transmembrane region" description="Helical" evidence="1">
    <location>
        <begin position="136"/>
        <end position="156"/>
    </location>
</feature>
<feature type="transmembrane region" description="Helical" evidence="1">
    <location>
        <begin position="186"/>
        <end position="211"/>
    </location>
</feature>
<feature type="transmembrane region" description="Helical" evidence="1">
    <location>
        <begin position="232"/>
        <end position="255"/>
    </location>
</feature>
<feature type="transmembrane region" description="Helical" evidence="1">
    <location>
        <begin position="275"/>
        <end position="306"/>
    </location>
</feature>
<proteinExistence type="predicted"/>
<evidence type="ECO:0000256" key="1">
    <source>
        <dbReference type="SAM" id="Phobius"/>
    </source>
</evidence>
<dbReference type="RefSeq" id="WP_345645935.1">
    <property type="nucleotide sequence ID" value="NZ_BAABEP010000015.1"/>
</dbReference>
<accession>A0ABP7EYV7</accession>
<protein>
    <recommendedName>
        <fullName evidence="4">ABC transmembrane type-1 domain-containing protein</fullName>
    </recommendedName>
</protein>
<name>A0ABP7EYV7_9ACTN</name>
<keyword evidence="1" id="KW-0812">Transmembrane</keyword>
<feature type="transmembrane region" description="Helical" evidence="1">
    <location>
        <begin position="90"/>
        <end position="115"/>
    </location>
</feature>
<evidence type="ECO:0000313" key="2">
    <source>
        <dbReference type="EMBL" id="GAA3727962.1"/>
    </source>
</evidence>
<dbReference type="Proteomes" id="UP001499884">
    <property type="component" value="Unassembled WGS sequence"/>
</dbReference>
<keyword evidence="3" id="KW-1185">Reference proteome</keyword>
<evidence type="ECO:0000313" key="3">
    <source>
        <dbReference type="Proteomes" id="UP001499884"/>
    </source>
</evidence>
<feature type="transmembrane region" description="Helical" evidence="1">
    <location>
        <begin position="39"/>
        <end position="66"/>
    </location>
</feature>
<sequence length="324" mass="33908">MSRSTQHDGTAGATGVRPRRLTGAVCAVLRRHRRALAGATVRAVGLCGAAGLLLTAAIFALAWPVFTRMRNQRTWYHYVEDPYLHDHSRLGLVAVCTLPLFLLLLGVGSAAVQGAGSRAASPEPQRGEPGRLRPVLAVYVLRGAAVWPLPVIVYAVSQSFAGYQLDSPQPLRPGTLPFTLVRDSPVAALLVAVVLRLAFTLAPAAAAAGLGPLAALRRSWSLTWTRAGWPRVLALALPLAALTAGALRLVTQVALPLRPLVRSLVERATGNFFAGYYAGILSPVAVGVLVTAALTLPLTCTAFAVLHARLRAVPRAGGEAGAAG</sequence>